<dbReference type="STRING" id="1121391.SAMN02745206_00908"/>
<dbReference type="PANTHER" id="PTHR35861">
    <property type="match status" value="1"/>
</dbReference>
<dbReference type="PANTHER" id="PTHR35861:SF1">
    <property type="entry name" value="PHAGE TAIL SHEATH PROTEIN"/>
    <property type="match status" value="1"/>
</dbReference>
<dbReference type="OrthoDB" id="9767864at2"/>
<dbReference type="Proteomes" id="UP000184076">
    <property type="component" value="Unassembled WGS sequence"/>
</dbReference>
<name>A0A1M4WNH5_9BACT</name>
<evidence type="ECO:0000313" key="2">
    <source>
        <dbReference type="EMBL" id="SHE82522.1"/>
    </source>
</evidence>
<gene>
    <name evidence="2" type="ORF">SAMN02745206_00908</name>
</gene>
<accession>A0A1M4WNH5</accession>
<dbReference type="RefSeq" id="WP_073037368.1">
    <property type="nucleotide sequence ID" value="NZ_FQVB01000007.1"/>
</dbReference>
<dbReference type="AlphaFoldDB" id="A0A1M4WNH5"/>
<feature type="region of interest" description="Disordered" evidence="1">
    <location>
        <begin position="341"/>
        <end position="360"/>
    </location>
</feature>
<proteinExistence type="predicted"/>
<reference evidence="3" key="1">
    <citation type="submission" date="2016-11" db="EMBL/GenBank/DDBJ databases">
        <authorList>
            <person name="Varghese N."/>
            <person name="Submissions S."/>
        </authorList>
    </citation>
    <scope>NUCLEOTIDE SEQUENCE [LARGE SCALE GENOMIC DNA]</scope>
    <source>
        <strain evidence="3">DSM 9756</strain>
    </source>
</reference>
<evidence type="ECO:0000256" key="1">
    <source>
        <dbReference type="SAM" id="MobiDB-lite"/>
    </source>
</evidence>
<organism evidence="2 3">
    <name type="scientific">Desulfacinum infernum DSM 9756</name>
    <dbReference type="NCBI Taxonomy" id="1121391"/>
    <lineage>
        <taxon>Bacteria</taxon>
        <taxon>Pseudomonadati</taxon>
        <taxon>Thermodesulfobacteriota</taxon>
        <taxon>Syntrophobacteria</taxon>
        <taxon>Syntrophobacterales</taxon>
        <taxon>Syntrophobacteraceae</taxon>
        <taxon>Desulfacinum</taxon>
    </lineage>
</organism>
<evidence type="ECO:0000313" key="3">
    <source>
        <dbReference type="Proteomes" id="UP000184076"/>
    </source>
</evidence>
<sequence>MPAIWFEEKTPEPSADPYRMDVALFVGLAPLRPLDRPPEALERWLQEGGWLDRVVSAACLRDVPVPVDSWEAFQGFFGRPEESAGEAAGLCPLARAVRSFFAQGGRKAYVVSMGNPLPEGAEAARRVKALERLLYGEEGPLDGQETLERLASFSFPPLGSPEADTGTWHGIHHGIALRDVAFAACPDLPYLVASPSDPVSVEIPPRRDPEIFVECSETEPPVAARRVWIPTAPRCDPTGLQVWRKAVQAILLWIRRHAREWILAAALPEPEREASWWTEDVQKILAAEPEEGGCGSAFFQCAFPWLTDPLEPGRLLAPDGPLLGILAANALERGTFRSAAGRPAQGVSGTVPVLSSAERERTPDASRAMIRRLCLFNGGPTGVVLASDRTTSLDPSHGPGPVSRLMGFILKAARRLGDTLVFEDSSPRTWSRLQRALSGLLESVYLAGGLEGSSSREAFHVMCGPQTMTLQDMDSGRLVARILVQPAVPVEALQVVLAMEPDGNIRMA</sequence>
<dbReference type="InterPro" id="IPR052042">
    <property type="entry name" value="Tail_sheath_structural"/>
</dbReference>
<keyword evidence="3" id="KW-1185">Reference proteome</keyword>
<dbReference type="EMBL" id="FQVB01000007">
    <property type="protein sequence ID" value="SHE82522.1"/>
    <property type="molecule type" value="Genomic_DNA"/>
</dbReference>
<protein>
    <submittedName>
        <fullName evidence="2">Phage tail sheath protein</fullName>
    </submittedName>
</protein>